<protein>
    <submittedName>
        <fullName evidence="1">Uncharacterized protein</fullName>
    </submittedName>
</protein>
<accession>A0A8X6STV9</accession>
<dbReference type="Proteomes" id="UP000887159">
    <property type="component" value="Unassembled WGS sequence"/>
</dbReference>
<organism evidence="1 2">
    <name type="scientific">Trichonephila clavipes</name>
    <name type="common">Golden silk orbweaver</name>
    <name type="synonym">Nephila clavipes</name>
    <dbReference type="NCBI Taxonomy" id="2585209"/>
    <lineage>
        <taxon>Eukaryota</taxon>
        <taxon>Metazoa</taxon>
        <taxon>Ecdysozoa</taxon>
        <taxon>Arthropoda</taxon>
        <taxon>Chelicerata</taxon>
        <taxon>Arachnida</taxon>
        <taxon>Araneae</taxon>
        <taxon>Araneomorphae</taxon>
        <taxon>Entelegynae</taxon>
        <taxon>Araneoidea</taxon>
        <taxon>Nephilidae</taxon>
        <taxon>Trichonephila</taxon>
    </lineage>
</organism>
<evidence type="ECO:0000313" key="2">
    <source>
        <dbReference type="Proteomes" id="UP000887159"/>
    </source>
</evidence>
<proteinExistence type="predicted"/>
<reference evidence="1" key="1">
    <citation type="submission" date="2020-08" db="EMBL/GenBank/DDBJ databases">
        <title>Multicomponent nature underlies the extraordinary mechanical properties of spider dragline silk.</title>
        <authorList>
            <person name="Kono N."/>
            <person name="Nakamura H."/>
            <person name="Mori M."/>
            <person name="Yoshida Y."/>
            <person name="Ohtoshi R."/>
            <person name="Malay A.D."/>
            <person name="Moran D.A.P."/>
            <person name="Tomita M."/>
            <person name="Numata K."/>
            <person name="Arakawa K."/>
        </authorList>
    </citation>
    <scope>NUCLEOTIDE SEQUENCE</scope>
</reference>
<dbReference type="EMBL" id="BMAU01021354">
    <property type="protein sequence ID" value="GFY19922.1"/>
    <property type="molecule type" value="Genomic_DNA"/>
</dbReference>
<gene>
    <name evidence="1" type="ORF">TNCV_2146151</name>
</gene>
<keyword evidence="2" id="KW-1185">Reference proteome</keyword>
<comment type="caution">
    <text evidence="1">The sequence shown here is derived from an EMBL/GenBank/DDBJ whole genome shotgun (WGS) entry which is preliminary data.</text>
</comment>
<name>A0A8X6STV9_TRICX</name>
<sequence length="167" mass="19492">MTVQKQRCGKWGSSRFIDYRVKRWQWRCVQMNRRDTAEQLTIQMNQVSTNSVFQTTVHRTLLRLGLLVVRAMDSHPRYLAHLATTLNIPVYPFGNLIDSLPARLTASLRKLVILVFDRTATAGSDVVQSGHPIFDDFFQHLRPYIGNNTMNVVFQMVKRLWLMRIDQ</sequence>
<evidence type="ECO:0000313" key="1">
    <source>
        <dbReference type="EMBL" id="GFY19922.1"/>
    </source>
</evidence>
<dbReference type="AlphaFoldDB" id="A0A8X6STV9"/>